<comment type="caution">
    <text evidence="12">The sequence shown here is derived from an EMBL/GenBank/DDBJ whole genome shotgun (WGS) entry which is preliminary data.</text>
</comment>
<dbReference type="OrthoDB" id="6278496at2"/>
<evidence type="ECO:0000313" key="12">
    <source>
        <dbReference type="EMBL" id="RZS66920.1"/>
    </source>
</evidence>
<evidence type="ECO:0000259" key="10">
    <source>
        <dbReference type="Pfam" id="PF05572"/>
    </source>
</evidence>
<evidence type="ECO:0000313" key="13">
    <source>
        <dbReference type="Proteomes" id="UP000293874"/>
    </source>
</evidence>
<reference evidence="12 13" key="1">
    <citation type="submission" date="2019-02" db="EMBL/GenBank/DDBJ databases">
        <title>Genomic Encyclopedia of Type Strains, Phase IV (KMG-IV): sequencing the most valuable type-strain genomes for metagenomic binning, comparative biology and taxonomic classification.</title>
        <authorList>
            <person name="Goeker M."/>
        </authorList>
    </citation>
    <scope>NUCLEOTIDE SEQUENCE [LARGE SCALE GENOMIC DNA]</scope>
    <source>
        <strain evidence="12 13">DSM 18116</strain>
    </source>
</reference>
<evidence type="ECO:0000256" key="9">
    <source>
        <dbReference type="SAM" id="SignalP"/>
    </source>
</evidence>
<dbReference type="NCBIfam" id="TIGR04183">
    <property type="entry name" value="Por_Secre_tail"/>
    <property type="match status" value="1"/>
</dbReference>
<sequence>MKHFLLASCCLLLLLPQGHAQRACGAHDLLLEASRANPSLVNPIIPRQSALKTDSDVPGEVPLIRIPVVVHVLFNNEQQNISEAQIRSQIEVLNKDFRKLNADTSFIPPAFRSLSTDCRIEFQLASSDPAGRATKGIVRCATGVRAFSIDPGIMSTASGGSDPWDAASYLNIWVAPLSRGLVGYSSPPGIRKDLDGVVIAFNAFGTTGTAQPPCNKGRTATHEIGHWLGLRHIWGDADCGNDYIEDTPPQSGSTNGCPSGIVSTCNNGPNGNMYMNFMDFTDDACISMFTAGQSAVMRSLFDESGSRHSLLQSGGLSAPMYPALPEEHLPLPSGLRLFPNPAYGFVQIDTGHQLDGQAVVIRNYAGQLVMQTSVSRGGKIMLNGLKSGMYFLTVGKSKVTKLFVSNSAQ</sequence>
<protein>
    <submittedName>
        <fullName evidence="12">Putative secreted protein (Por secretion system target)</fullName>
    </submittedName>
</protein>
<keyword evidence="2" id="KW-0645">Protease</keyword>
<evidence type="ECO:0000259" key="11">
    <source>
        <dbReference type="Pfam" id="PF18962"/>
    </source>
</evidence>
<dbReference type="PANTHER" id="PTHR47466:SF1">
    <property type="entry name" value="METALLOPROTEASE MEP1 (AFU_ORTHOLOGUE AFUA_1G07730)-RELATED"/>
    <property type="match status" value="1"/>
</dbReference>
<evidence type="ECO:0000256" key="3">
    <source>
        <dbReference type="ARBA" id="ARBA00022723"/>
    </source>
</evidence>
<gene>
    <name evidence="12" type="ORF">EV199_5304</name>
</gene>
<keyword evidence="7" id="KW-0482">Metalloprotease</keyword>
<dbReference type="Pfam" id="PF18962">
    <property type="entry name" value="Por_Secre_tail"/>
    <property type="match status" value="1"/>
</dbReference>
<evidence type="ECO:0000256" key="8">
    <source>
        <dbReference type="ARBA" id="ARBA00023157"/>
    </source>
</evidence>
<evidence type="ECO:0000256" key="4">
    <source>
        <dbReference type="ARBA" id="ARBA00022729"/>
    </source>
</evidence>
<dbReference type="EMBL" id="SGXA01000004">
    <property type="protein sequence ID" value="RZS66920.1"/>
    <property type="molecule type" value="Genomic_DNA"/>
</dbReference>
<dbReference type="InterPro" id="IPR008754">
    <property type="entry name" value="Peptidase_M43"/>
</dbReference>
<dbReference type="InterPro" id="IPR026444">
    <property type="entry name" value="Secre_tail"/>
</dbReference>
<dbReference type="GO" id="GO:0006508">
    <property type="term" value="P:proteolysis"/>
    <property type="evidence" value="ECO:0007669"/>
    <property type="project" value="UniProtKB-KW"/>
</dbReference>
<dbReference type="Gene3D" id="3.40.390.10">
    <property type="entry name" value="Collagenase (Catalytic Domain)"/>
    <property type="match status" value="1"/>
</dbReference>
<evidence type="ECO:0000256" key="6">
    <source>
        <dbReference type="ARBA" id="ARBA00022833"/>
    </source>
</evidence>
<comment type="similarity">
    <text evidence="1">Belongs to the peptidase M43B family.</text>
</comment>
<evidence type="ECO:0000256" key="7">
    <source>
        <dbReference type="ARBA" id="ARBA00023049"/>
    </source>
</evidence>
<keyword evidence="6" id="KW-0862">Zinc</keyword>
<dbReference type="SUPFAM" id="SSF55486">
    <property type="entry name" value="Metalloproteases ('zincins'), catalytic domain"/>
    <property type="match status" value="1"/>
</dbReference>
<feature type="chain" id="PRO_5021017237" evidence="9">
    <location>
        <begin position="21"/>
        <end position="409"/>
    </location>
</feature>
<keyword evidence="8" id="KW-1015">Disulfide bond</keyword>
<organism evidence="12 13">
    <name type="scientific">Pseudobacter ginsenosidimutans</name>
    <dbReference type="NCBI Taxonomy" id="661488"/>
    <lineage>
        <taxon>Bacteria</taxon>
        <taxon>Pseudomonadati</taxon>
        <taxon>Bacteroidota</taxon>
        <taxon>Chitinophagia</taxon>
        <taxon>Chitinophagales</taxon>
        <taxon>Chitinophagaceae</taxon>
        <taxon>Pseudobacter</taxon>
    </lineage>
</organism>
<keyword evidence="3" id="KW-0479">Metal-binding</keyword>
<feature type="domain" description="Peptidase M43 pregnancy-associated plasma-A" evidence="10">
    <location>
        <begin position="162"/>
        <end position="300"/>
    </location>
</feature>
<evidence type="ECO:0000256" key="5">
    <source>
        <dbReference type="ARBA" id="ARBA00022801"/>
    </source>
</evidence>
<dbReference type="GO" id="GO:0046872">
    <property type="term" value="F:metal ion binding"/>
    <property type="evidence" value="ECO:0007669"/>
    <property type="project" value="UniProtKB-KW"/>
</dbReference>
<proteinExistence type="inferred from homology"/>
<dbReference type="Proteomes" id="UP000293874">
    <property type="component" value="Unassembled WGS sequence"/>
</dbReference>
<dbReference type="RefSeq" id="WP_130543814.1">
    <property type="nucleotide sequence ID" value="NZ_CP042431.1"/>
</dbReference>
<dbReference type="PANTHER" id="PTHR47466">
    <property type="match status" value="1"/>
</dbReference>
<dbReference type="AlphaFoldDB" id="A0A4V2EZL6"/>
<feature type="domain" description="Secretion system C-terminal sorting" evidence="11">
    <location>
        <begin position="337"/>
        <end position="401"/>
    </location>
</feature>
<keyword evidence="13" id="KW-1185">Reference proteome</keyword>
<evidence type="ECO:0000256" key="2">
    <source>
        <dbReference type="ARBA" id="ARBA00022670"/>
    </source>
</evidence>
<keyword evidence="4 9" id="KW-0732">Signal</keyword>
<feature type="signal peptide" evidence="9">
    <location>
        <begin position="1"/>
        <end position="20"/>
    </location>
</feature>
<evidence type="ECO:0000256" key="1">
    <source>
        <dbReference type="ARBA" id="ARBA00008721"/>
    </source>
</evidence>
<keyword evidence="5" id="KW-0378">Hydrolase</keyword>
<dbReference type="InterPro" id="IPR024079">
    <property type="entry name" value="MetalloPept_cat_dom_sf"/>
</dbReference>
<name>A0A4V2EZL6_9BACT</name>
<accession>A0A4V2EZL6</accession>
<dbReference type="CDD" id="cd04275">
    <property type="entry name" value="ZnMc_pappalysin_like"/>
    <property type="match status" value="1"/>
</dbReference>
<dbReference type="Pfam" id="PF05572">
    <property type="entry name" value="Peptidase_M43"/>
    <property type="match status" value="1"/>
</dbReference>
<dbReference type="GO" id="GO:0008237">
    <property type="term" value="F:metallopeptidase activity"/>
    <property type="evidence" value="ECO:0007669"/>
    <property type="project" value="UniProtKB-KW"/>
</dbReference>